<evidence type="ECO:0000313" key="7">
    <source>
        <dbReference type="EMBL" id="GMF30346.1"/>
    </source>
</evidence>
<evidence type="ECO:0000256" key="2">
    <source>
        <dbReference type="ARBA" id="ARBA00022692"/>
    </source>
</evidence>
<accession>A0A9W6X3Z4</accession>
<dbReference type="Proteomes" id="UP001165121">
    <property type="component" value="Unassembled WGS sequence"/>
</dbReference>
<sequence length="189" mass="21328">MESLHSDVIESSARLRRKDSSSPQLRAKQERERVDVAKAATEQRLARVLMQKRQATYRDTLADYKELMVQFGYVTQYSPVFPLAAAFAWLNNTIESRSDLLKLVNRHAYQRPIAQHARVLPSWTHLHRFALIVACEHVIVIIKAWLNWAVPEVPVTSSLGEKSGPQPANHEIPARAGDDTSLGTVHGNN</sequence>
<dbReference type="AlphaFoldDB" id="A0A9W6X3Z4"/>
<evidence type="ECO:0000256" key="3">
    <source>
        <dbReference type="ARBA" id="ARBA00022989"/>
    </source>
</evidence>
<comment type="caution">
    <text evidence="7">The sequence shown here is derived from an EMBL/GenBank/DDBJ whole genome shotgun (WGS) entry which is preliminary data.</text>
</comment>
<evidence type="ECO:0000259" key="6">
    <source>
        <dbReference type="Pfam" id="PF04547"/>
    </source>
</evidence>
<organism evidence="7 8">
    <name type="scientific">Phytophthora fragariaefolia</name>
    <dbReference type="NCBI Taxonomy" id="1490495"/>
    <lineage>
        <taxon>Eukaryota</taxon>
        <taxon>Sar</taxon>
        <taxon>Stramenopiles</taxon>
        <taxon>Oomycota</taxon>
        <taxon>Peronosporomycetes</taxon>
        <taxon>Peronosporales</taxon>
        <taxon>Peronosporaceae</taxon>
        <taxon>Phytophthora</taxon>
    </lineage>
</organism>
<dbReference type="InterPro" id="IPR007632">
    <property type="entry name" value="Anoctamin"/>
</dbReference>
<keyword evidence="3" id="KW-1133">Transmembrane helix</keyword>
<gene>
    <name evidence="7" type="ORF">Pfra01_000671000</name>
</gene>
<dbReference type="Pfam" id="PF04547">
    <property type="entry name" value="Anoctamin"/>
    <property type="match status" value="1"/>
</dbReference>
<reference evidence="7" key="1">
    <citation type="submission" date="2023-04" db="EMBL/GenBank/DDBJ databases">
        <title>Phytophthora fragariaefolia NBRC 109709.</title>
        <authorList>
            <person name="Ichikawa N."/>
            <person name="Sato H."/>
            <person name="Tonouchi N."/>
        </authorList>
    </citation>
    <scope>NUCLEOTIDE SEQUENCE</scope>
    <source>
        <strain evidence="7">NBRC 109709</strain>
    </source>
</reference>
<dbReference type="EMBL" id="BSXT01000574">
    <property type="protein sequence ID" value="GMF30346.1"/>
    <property type="molecule type" value="Genomic_DNA"/>
</dbReference>
<dbReference type="GO" id="GO:0016020">
    <property type="term" value="C:membrane"/>
    <property type="evidence" value="ECO:0007669"/>
    <property type="project" value="UniProtKB-SubCell"/>
</dbReference>
<feature type="domain" description="Anoctamin transmembrane" evidence="6">
    <location>
        <begin position="27"/>
        <end position="128"/>
    </location>
</feature>
<keyword evidence="4" id="KW-0472">Membrane</keyword>
<keyword evidence="8" id="KW-1185">Reference proteome</keyword>
<evidence type="ECO:0000313" key="8">
    <source>
        <dbReference type="Proteomes" id="UP001165121"/>
    </source>
</evidence>
<protein>
    <submittedName>
        <fullName evidence="7">Unnamed protein product</fullName>
    </submittedName>
</protein>
<evidence type="ECO:0000256" key="5">
    <source>
        <dbReference type="SAM" id="MobiDB-lite"/>
    </source>
</evidence>
<keyword evidence="2" id="KW-0812">Transmembrane</keyword>
<evidence type="ECO:0000256" key="1">
    <source>
        <dbReference type="ARBA" id="ARBA00004141"/>
    </source>
</evidence>
<dbReference type="InterPro" id="IPR049452">
    <property type="entry name" value="Anoctamin_TM"/>
</dbReference>
<dbReference type="PANTHER" id="PTHR12308">
    <property type="entry name" value="ANOCTAMIN"/>
    <property type="match status" value="1"/>
</dbReference>
<dbReference type="OrthoDB" id="296386at2759"/>
<proteinExistence type="predicted"/>
<feature type="region of interest" description="Disordered" evidence="5">
    <location>
        <begin position="1"/>
        <end position="33"/>
    </location>
</feature>
<dbReference type="PANTHER" id="PTHR12308:SF73">
    <property type="entry name" value="ANOCTAMIN"/>
    <property type="match status" value="1"/>
</dbReference>
<comment type="subcellular location">
    <subcellularLocation>
        <location evidence="1">Membrane</location>
        <topology evidence="1">Multi-pass membrane protein</topology>
    </subcellularLocation>
</comment>
<name>A0A9W6X3Z4_9STRA</name>
<evidence type="ECO:0000256" key="4">
    <source>
        <dbReference type="ARBA" id="ARBA00023136"/>
    </source>
</evidence>
<dbReference type="GO" id="GO:0005254">
    <property type="term" value="F:chloride channel activity"/>
    <property type="evidence" value="ECO:0007669"/>
    <property type="project" value="TreeGrafter"/>
</dbReference>
<feature type="region of interest" description="Disordered" evidence="5">
    <location>
        <begin position="158"/>
        <end position="189"/>
    </location>
</feature>